<evidence type="ECO:0000256" key="9">
    <source>
        <dbReference type="ARBA" id="ARBA00023235"/>
    </source>
</evidence>
<comment type="function">
    <text evidence="10">Catalyzes the 1,3-allylic rearrangement of the homoallylic substrate isopentenyl (IPP) to its highly electrophilic allylic isomer, dimethylallyl diphosphate (DMAPP).</text>
</comment>
<dbReference type="InterPro" id="IPR000086">
    <property type="entry name" value="NUDIX_hydrolase_dom"/>
</dbReference>
<evidence type="ECO:0000256" key="8">
    <source>
        <dbReference type="ARBA" id="ARBA00023229"/>
    </source>
</evidence>
<evidence type="ECO:0000256" key="2">
    <source>
        <dbReference type="ARBA" id="ARBA00007579"/>
    </source>
</evidence>
<dbReference type="InterPro" id="IPR015797">
    <property type="entry name" value="NUDIX_hydrolase-like_dom_sf"/>
</dbReference>
<evidence type="ECO:0000256" key="7">
    <source>
        <dbReference type="ARBA" id="ARBA00023211"/>
    </source>
</evidence>
<feature type="binding site" evidence="10">
    <location>
        <position position="118"/>
    </location>
    <ligand>
        <name>Mn(2+)</name>
        <dbReference type="ChEBI" id="CHEBI:29035"/>
    </ligand>
</feature>
<dbReference type="PANTHER" id="PTHR10885">
    <property type="entry name" value="ISOPENTENYL-DIPHOSPHATE DELTA-ISOMERASE"/>
    <property type="match status" value="1"/>
</dbReference>
<feature type="binding site" evidence="10">
    <location>
        <position position="89"/>
    </location>
    <ligand>
        <name>Mg(2+)</name>
        <dbReference type="ChEBI" id="CHEBI:18420"/>
    </ligand>
</feature>
<proteinExistence type="inferred from homology"/>
<comment type="catalytic activity">
    <reaction evidence="10">
        <text>isopentenyl diphosphate = dimethylallyl diphosphate</text>
        <dbReference type="Rhea" id="RHEA:23284"/>
        <dbReference type="ChEBI" id="CHEBI:57623"/>
        <dbReference type="ChEBI" id="CHEBI:128769"/>
        <dbReference type="EC" id="5.3.3.2"/>
    </reaction>
</comment>
<dbReference type="Gene3D" id="3.90.79.10">
    <property type="entry name" value="Nucleoside Triphosphate Pyrophosphohydrolase"/>
    <property type="match status" value="1"/>
</dbReference>
<evidence type="ECO:0000256" key="4">
    <source>
        <dbReference type="ARBA" id="ARBA00022490"/>
    </source>
</evidence>
<feature type="active site" evidence="10 11">
    <location>
        <position position="118"/>
    </location>
</feature>
<dbReference type="HAMAP" id="MF_00202">
    <property type="entry name" value="Idi"/>
    <property type="match status" value="1"/>
</dbReference>
<dbReference type="GO" id="GO:0009240">
    <property type="term" value="P:isopentenyl diphosphate biosynthetic process"/>
    <property type="evidence" value="ECO:0007669"/>
    <property type="project" value="TreeGrafter"/>
</dbReference>
<organism evidence="13 14">
    <name type="scientific">Planosporangium mesophilum</name>
    <dbReference type="NCBI Taxonomy" id="689768"/>
    <lineage>
        <taxon>Bacteria</taxon>
        <taxon>Bacillati</taxon>
        <taxon>Actinomycetota</taxon>
        <taxon>Actinomycetes</taxon>
        <taxon>Micromonosporales</taxon>
        <taxon>Micromonosporaceae</taxon>
        <taxon>Planosporangium</taxon>
    </lineage>
</organism>
<feature type="binding site" evidence="10">
    <location>
        <position position="71"/>
    </location>
    <ligand>
        <name>Mn(2+)</name>
        <dbReference type="ChEBI" id="CHEBI:29035"/>
    </ligand>
</feature>
<comment type="cofactor">
    <cofactor evidence="10">
        <name>Mg(2+)</name>
        <dbReference type="ChEBI" id="CHEBI:18420"/>
    </cofactor>
    <text evidence="10">Binds 1 Mg(2+) ion per subunit. The magnesium ion binds only when substrate is bound.</text>
</comment>
<accession>A0A8J3X1X1</accession>
<feature type="binding site" evidence="10">
    <location>
        <position position="27"/>
    </location>
    <ligand>
        <name>Mn(2+)</name>
        <dbReference type="ChEBI" id="CHEBI:29035"/>
    </ligand>
</feature>
<comment type="cofactor">
    <cofactor evidence="10">
        <name>Mn(2+)</name>
        <dbReference type="ChEBI" id="CHEBI:29035"/>
    </cofactor>
    <text evidence="10">Binds 1 Mn(2+) ion per subunit.</text>
</comment>
<dbReference type="UniPathway" id="UPA00059">
    <property type="reaction ID" value="UER00104"/>
</dbReference>
<dbReference type="Proteomes" id="UP000599074">
    <property type="component" value="Unassembled WGS sequence"/>
</dbReference>
<comment type="similarity">
    <text evidence="2 10">Belongs to the IPP isomerase type 1 family.</text>
</comment>
<dbReference type="GO" id="GO:0004452">
    <property type="term" value="F:isopentenyl-diphosphate delta-isomerase activity"/>
    <property type="evidence" value="ECO:0007669"/>
    <property type="project" value="UniProtKB-UniRule"/>
</dbReference>
<feature type="active site" evidence="10 11">
    <location>
        <position position="69"/>
    </location>
</feature>
<keyword evidence="8 10" id="KW-0414">Isoprene biosynthesis</keyword>
<dbReference type="GO" id="GO:0050992">
    <property type="term" value="P:dimethylallyl diphosphate biosynthetic process"/>
    <property type="evidence" value="ECO:0007669"/>
    <property type="project" value="UniProtKB-UniRule"/>
</dbReference>
<evidence type="ECO:0000256" key="11">
    <source>
        <dbReference type="PIRSR" id="PIRSR018427-1"/>
    </source>
</evidence>
<dbReference type="GO" id="GO:0005737">
    <property type="term" value="C:cytoplasm"/>
    <property type="evidence" value="ECO:0007669"/>
    <property type="project" value="UniProtKB-SubCell"/>
</dbReference>
<keyword evidence="5 10" id="KW-0479">Metal-binding</keyword>
<sequence>MSREKTLVELVDANGLTIGSTTVAEAHTAPGRLHRAFSVLLIDAGGRLLLQQRAEIKTRFPLRWANACCGHPAPTGDLVTAASRRLDEELGLGSIALKPVGVYVYRALDPVTGRVEHEYDHVLVGEVDGEVPSPDPSEVLALRWADPADVRRAVEAEPQSYAPWLAGVLAVWDAAQAEPGG</sequence>
<evidence type="ECO:0000256" key="6">
    <source>
        <dbReference type="ARBA" id="ARBA00022842"/>
    </source>
</evidence>
<reference evidence="13" key="1">
    <citation type="submission" date="2021-01" db="EMBL/GenBank/DDBJ databases">
        <title>Whole genome shotgun sequence of Planosporangium mesophilum NBRC 109066.</title>
        <authorList>
            <person name="Komaki H."/>
            <person name="Tamura T."/>
        </authorList>
    </citation>
    <scope>NUCLEOTIDE SEQUENCE</scope>
    <source>
        <strain evidence="13">NBRC 109066</strain>
    </source>
</reference>
<evidence type="ECO:0000256" key="3">
    <source>
        <dbReference type="ARBA" id="ARBA00012057"/>
    </source>
</evidence>
<protein>
    <recommendedName>
        <fullName evidence="3 10">Isopentenyl-diphosphate Delta-isomerase</fullName>
        <shortName evidence="10">IPP isomerase</shortName>
        <ecNumber evidence="3 10">5.3.3.2</ecNumber>
    </recommendedName>
    <alternativeName>
        <fullName evidence="10">IPP:DMAPP isomerase</fullName>
    </alternativeName>
    <alternativeName>
        <fullName evidence="10">Isopentenyl pyrophosphate isomerase</fullName>
    </alternativeName>
</protein>
<dbReference type="PANTHER" id="PTHR10885:SF0">
    <property type="entry name" value="ISOPENTENYL-DIPHOSPHATE DELTA-ISOMERASE"/>
    <property type="match status" value="1"/>
</dbReference>
<comment type="pathway">
    <text evidence="1 10">Isoprenoid biosynthesis; dimethylallyl diphosphate biosynthesis; dimethylallyl diphosphate from isopentenyl diphosphate: step 1/1.</text>
</comment>
<comment type="subcellular location">
    <subcellularLocation>
        <location evidence="10">Cytoplasm</location>
    </subcellularLocation>
</comment>
<dbReference type="SUPFAM" id="SSF55811">
    <property type="entry name" value="Nudix"/>
    <property type="match status" value="1"/>
</dbReference>
<gene>
    <name evidence="10 13" type="primary">idi</name>
    <name evidence="13" type="ORF">Pme01_44740</name>
</gene>
<keyword evidence="6 10" id="KW-0460">Magnesium</keyword>
<dbReference type="InterPro" id="IPR011876">
    <property type="entry name" value="IsopentenylPP_isomerase_typ1"/>
</dbReference>
<feature type="binding site" evidence="10">
    <location>
        <position position="34"/>
    </location>
    <ligand>
        <name>Mn(2+)</name>
        <dbReference type="ChEBI" id="CHEBI:29035"/>
    </ligand>
</feature>
<dbReference type="PROSITE" id="PS51462">
    <property type="entry name" value="NUDIX"/>
    <property type="match status" value="1"/>
</dbReference>
<dbReference type="EMBL" id="BOON01000043">
    <property type="protein sequence ID" value="GII24877.1"/>
    <property type="molecule type" value="Genomic_DNA"/>
</dbReference>
<dbReference type="NCBIfam" id="NF002995">
    <property type="entry name" value="PRK03759.1"/>
    <property type="match status" value="1"/>
</dbReference>
<dbReference type="Pfam" id="PF00293">
    <property type="entry name" value="NUDIX"/>
    <property type="match status" value="1"/>
</dbReference>
<feature type="binding site" evidence="10">
    <location>
        <position position="116"/>
    </location>
    <ligand>
        <name>Mn(2+)</name>
        <dbReference type="ChEBI" id="CHEBI:29035"/>
    </ligand>
</feature>
<keyword evidence="14" id="KW-1185">Reference proteome</keyword>
<dbReference type="RefSeq" id="WP_168113799.1">
    <property type="nucleotide sequence ID" value="NZ_BOON01000043.1"/>
</dbReference>
<dbReference type="CDD" id="cd02885">
    <property type="entry name" value="NUDIX_IPP_Isomerase"/>
    <property type="match status" value="1"/>
</dbReference>
<evidence type="ECO:0000313" key="13">
    <source>
        <dbReference type="EMBL" id="GII24877.1"/>
    </source>
</evidence>
<dbReference type="EC" id="5.3.3.2" evidence="3 10"/>
<dbReference type="GO" id="GO:0046872">
    <property type="term" value="F:metal ion binding"/>
    <property type="evidence" value="ECO:0007669"/>
    <property type="project" value="UniProtKB-KW"/>
</dbReference>
<dbReference type="AlphaFoldDB" id="A0A8J3X1X1"/>
<keyword evidence="7 10" id="KW-0464">Manganese</keyword>
<evidence type="ECO:0000256" key="10">
    <source>
        <dbReference type="HAMAP-Rule" id="MF_00202"/>
    </source>
</evidence>
<dbReference type="PIRSF" id="PIRSF018427">
    <property type="entry name" value="Isopntndiph_ism"/>
    <property type="match status" value="1"/>
</dbReference>
<dbReference type="NCBIfam" id="TIGR02150">
    <property type="entry name" value="IPP_isom_1"/>
    <property type="match status" value="1"/>
</dbReference>
<dbReference type="InterPro" id="IPR056375">
    <property type="entry name" value="Idi_bact"/>
</dbReference>
<feature type="domain" description="Nudix hydrolase" evidence="12">
    <location>
        <begin position="32"/>
        <end position="167"/>
    </location>
</feature>
<evidence type="ECO:0000256" key="5">
    <source>
        <dbReference type="ARBA" id="ARBA00022723"/>
    </source>
</evidence>
<keyword evidence="4 10" id="KW-0963">Cytoplasm</keyword>
<evidence type="ECO:0000313" key="14">
    <source>
        <dbReference type="Proteomes" id="UP000599074"/>
    </source>
</evidence>
<evidence type="ECO:0000259" key="12">
    <source>
        <dbReference type="PROSITE" id="PS51462"/>
    </source>
</evidence>
<comment type="caution">
    <text evidence="13">The sequence shown here is derived from an EMBL/GenBank/DDBJ whole genome shotgun (WGS) entry which is preliminary data.</text>
</comment>
<keyword evidence="9 10" id="KW-0413">Isomerase</keyword>
<evidence type="ECO:0000256" key="1">
    <source>
        <dbReference type="ARBA" id="ARBA00004826"/>
    </source>
</evidence>
<name>A0A8J3X1X1_9ACTN</name>